<sequence length="316" mass="35460">MIFSWMNHYDELAVNETSGWDHFRPDDYLMRFYVEDDDPDPWNVFFNDWLTGEDPAYTTGIVLDRWWHWDDPAERVSADYVLAHIANAREHLPLLRALFIGNVTDKKWDISWIRQGNYAPILAAYPQLESLVIRGGAGLSFGAVQHQQLKTLVVQTAGLPAQAVRELAAANLPALEHLELWLGCDYHGGDSTVADLQPILNGTGLPNLTTLALRNCEYADDLAQALVQAPILERIKILDLSLGNLSDVGAEALFASPAIRKLSMLVLHYHYLSDAMLDCWSAIELAVEVSCQQAVEDSEDGEDEEPREIAIREYLA</sequence>
<evidence type="ECO:0000313" key="1">
    <source>
        <dbReference type="EMBL" id="ABX04490.1"/>
    </source>
</evidence>
<dbReference type="InterPro" id="IPR032675">
    <property type="entry name" value="LRR_dom_sf"/>
</dbReference>
<organism evidence="1 2">
    <name type="scientific">Herpetosiphon aurantiacus (strain ATCC 23779 / DSM 785 / 114-95)</name>
    <dbReference type="NCBI Taxonomy" id="316274"/>
    <lineage>
        <taxon>Bacteria</taxon>
        <taxon>Bacillati</taxon>
        <taxon>Chloroflexota</taxon>
        <taxon>Chloroflexia</taxon>
        <taxon>Herpetosiphonales</taxon>
        <taxon>Herpetosiphonaceae</taxon>
        <taxon>Herpetosiphon</taxon>
    </lineage>
</organism>
<name>A9B7W2_HERA2</name>
<dbReference type="Proteomes" id="UP000000787">
    <property type="component" value="Chromosome"/>
</dbReference>
<dbReference type="KEGG" id="hau:Haur_1847"/>
<dbReference type="EMBL" id="CP000875">
    <property type="protein sequence ID" value="ABX04490.1"/>
    <property type="molecule type" value="Genomic_DNA"/>
</dbReference>
<dbReference type="BioCyc" id="HAUR316274:GHYA-1876-MONOMER"/>
<dbReference type="STRING" id="316274.Haur_1847"/>
<dbReference type="AlphaFoldDB" id="A9B7W2"/>
<accession>A9B7W2</accession>
<keyword evidence="2" id="KW-1185">Reference proteome</keyword>
<gene>
    <name evidence="1" type="ordered locus">Haur_1847</name>
</gene>
<proteinExistence type="predicted"/>
<dbReference type="eggNOG" id="COG4886">
    <property type="taxonomic scope" value="Bacteria"/>
</dbReference>
<evidence type="ECO:0008006" key="3">
    <source>
        <dbReference type="Google" id="ProtNLM"/>
    </source>
</evidence>
<protein>
    <recommendedName>
        <fullName evidence="3">Repeat-companion domain protein</fullName>
    </recommendedName>
</protein>
<dbReference type="HOGENOM" id="CLU_054192_0_0_0"/>
<evidence type="ECO:0000313" key="2">
    <source>
        <dbReference type="Proteomes" id="UP000000787"/>
    </source>
</evidence>
<dbReference type="NCBIfam" id="NF038076">
    <property type="entry name" value="fam_STM4015"/>
    <property type="match status" value="1"/>
</dbReference>
<dbReference type="SUPFAM" id="SSF52047">
    <property type="entry name" value="RNI-like"/>
    <property type="match status" value="1"/>
</dbReference>
<dbReference type="Gene3D" id="3.80.10.10">
    <property type="entry name" value="Ribonuclease Inhibitor"/>
    <property type="match status" value="1"/>
</dbReference>
<dbReference type="InParanoid" id="A9B7W2"/>
<dbReference type="InterPro" id="IPR047722">
    <property type="entry name" value="STM4015-like"/>
</dbReference>
<reference evidence="1 2" key="1">
    <citation type="journal article" date="2011" name="Stand. Genomic Sci.">
        <title>Complete genome sequence of the filamentous gliding predatory bacterium Herpetosiphon aurantiacus type strain (114-95(T)).</title>
        <authorList>
            <person name="Kiss H."/>
            <person name="Nett M."/>
            <person name="Domin N."/>
            <person name="Martin K."/>
            <person name="Maresca J.A."/>
            <person name="Copeland A."/>
            <person name="Lapidus A."/>
            <person name="Lucas S."/>
            <person name="Berry K.W."/>
            <person name="Glavina Del Rio T."/>
            <person name="Dalin E."/>
            <person name="Tice H."/>
            <person name="Pitluck S."/>
            <person name="Richardson P."/>
            <person name="Bruce D."/>
            <person name="Goodwin L."/>
            <person name="Han C."/>
            <person name="Detter J.C."/>
            <person name="Schmutz J."/>
            <person name="Brettin T."/>
            <person name="Land M."/>
            <person name="Hauser L."/>
            <person name="Kyrpides N.C."/>
            <person name="Ivanova N."/>
            <person name="Goker M."/>
            <person name="Woyke T."/>
            <person name="Klenk H.P."/>
            <person name="Bryant D.A."/>
        </authorList>
    </citation>
    <scope>NUCLEOTIDE SEQUENCE [LARGE SCALE GENOMIC DNA]</scope>
    <source>
        <strain evidence="2">ATCC 23779 / DSM 785 / 114-95</strain>
    </source>
</reference>